<evidence type="ECO:0000256" key="3">
    <source>
        <dbReference type="ARBA" id="ARBA00023163"/>
    </source>
</evidence>
<dbReference type="Gene3D" id="1.10.10.10">
    <property type="entry name" value="Winged helix-like DNA-binding domain superfamily/Winged helix DNA-binding domain"/>
    <property type="match status" value="1"/>
</dbReference>
<evidence type="ECO:0000256" key="1">
    <source>
        <dbReference type="ARBA" id="ARBA00023015"/>
    </source>
</evidence>
<dbReference type="InterPro" id="IPR036390">
    <property type="entry name" value="WH_DNA-bd_sf"/>
</dbReference>
<dbReference type="SUPFAM" id="SSF64288">
    <property type="entry name" value="Chorismate lyase-like"/>
    <property type="match status" value="1"/>
</dbReference>
<dbReference type="OrthoDB" id="9794015at2"/>
<organism evidence="5 6">
    <name type="scientific">Nitratireductor indicus C115</name>
    <dbReference type="NCBI Taxonomy" id="1231190"/>
    <lineage>
        <taxon>Bacteria</taxon>
        <taxon>Pseudomonadati</taxon>
        <taxon>Pseudomonadota</taxon>
        <taxon>Alphaproteobacteria</taxon>
        <taxon>Hyphomicrobiales</taxon>
        <taxon>Phyllobacteriaceae</taxon>
        <taxon>Nitratireductor</taxon>
    </lineage>
</organism>
<dbReference type="eggNOG" id="COG2188">
    <property type="taxonomic scope" value="Bacteria"/>
</dbReference>
<dbReference type="Pfam" id="PF00392">
    <property type="entry name" value="GntR"/>
    <property type="match status" value="1"/>
</dbReference>
<dbReference type="PATRIC" id="fig|1231190.3.peg.3026"/>
<dbReference type="InterPro" id="IPR036388">
    <property type="entry name" value="WH-like_DNA-bd_sf"/>
</dbReference>
<dbReference type="EMBL" id="AMSI01000009">
    <property type="protein sequence ID" value="EKF41850.1"/>
    <property type="molecule type" value="Genomic_DNA"/>
</dbReference>
<dbReference type="InterPro" id="IPR000524">
    <property type="entry name" value="Tscrpt_reg_HTH_GntR"/>
</dbReference>
<sequence>MTPQNVLRQSRAPLYLQVAEILRQRIARGTWREGDLLPTLSDLANEFSVAKITVRQAVKLLEQEGLLAPRRGRGTTVLPQAPAQRPLKVETRLADLLEVYSGDTPDLVGLEDRRAELPGSPEIGTPAPEGYHLLRRMHSREGQHYCIIAIYCAVPVFERHAARLREELALPVLLRSPDIDIRKAHQTLVIGKSDDETASLLGLAIGDPVANVRRILCDASGQILYLADVIYRGDYIRLEMDLLA</sequence>
<feature type="domain" description="HTH gntR-type" evidence="4">
    <location>
        <begin position="12"/>
        <end position="80"/>
    </location>
</feature>
<dbReference type="CDD" id="cd07377">
    <property type="entry name" value="WHTH_GntR"/>
    <property type="match status" value="1"/>
</dbReference>
<comment type="caution">
    <text evidence="5">The sequence shown here is derived from an EMBL/GenBank/DDBJ whole genome shotgun (WGS) entry which is preliminary data.</text>
</comment>
<evidence type="ECO:0000313" key="6">
    <source>
        <dbReference type="Proteomes" id="UP000007374"/>
    </source>
</evidence>
<keyword evidence="1" id="KW-0805">Transcription regulation</keyword>
<protein>
    <submittedName>
        <fullName evidence="5">GntR family transcriptional regulator</fullName>
    </submittedName>
</protein>
<dbReference type="InterPro" id="IPR028978">
    <property type="entry name" value="Chorismate_lyase_/UTRA_dom_sf"/>
</dbReference>
<dbReference type="SMART" id="SM00866">
    <property type="entry name" value="UTRA"/>
    <property type="match status" value="1"/>
</dbReference>
<dbReference type="GO" id="GO:0003700">
    <property type="term" value="F:DNA-binding transcription factor activity"/>
    <property type="evidence" value="ECO:0007669"/>
    <property type="project" value="InterPro"/>
</dbReference>
<keyword evidence="2" id="KW-0238">DNA-binding</keyword>
<evidence type="ECO:0000256" key="2">
    <source>
        <dbReference type="ARBA" id="ARBA00023125"/>
    </source>
</evidence>
<dbReference type="Pfam" id="PF07702">
    <property type="entry name" value="UTRA"/>
    <property type="match status" value="1"/>
</dbReference>
<name>K2NR32_9HYPH</name>
<dbReference type="SMART" id="SM00345">
    <property type="entry name" value="HTH_GNTR"/>
    <property type="match status" value="1"/>
</dbReference>
<evidence type="ECO:0000259" key="4">
    <source>
        <dbReference type="PROSITE" id="PS50949"/>
    </source>
</evidence>
<dbReference type="InterPro" id="IPR011663">
    <property type="entry name" value="UTRA"/>
</dbReference>
<dbReference type="Gene3D" id="3.40.1410.10">
    <property type="entry name" value="Chorismate lyase-like"/>
    <property type="match status" value="1"/>
</dbReference>
<dbReference type="PANTHER" id="PTHR44846:SF1">
    <property type="entry name" value="MANNOSYL-D-GLYCERATE TRANSPORT_METABOLISM SYSTEM REPRESSOR MNGR-RELATED"/>
    <property type="match status" value="1"/>
</dbReference>
<dbReference type="PANTHER" id="PTHR44846">
    <property type="entry name" value="MANNOSYL-D-GLYCERATE TRANSPORT/METABOLISM SYSTEM REPRESSOR MNGR-RELATED"/>
    <property type="match status" value="1"/>
</dbReference>
<keyword evidence="6" id="KW-1185">Reference proteome</keyword>
<dbReference type="PROSITE" id="PS50949">
    <property type="entry name" value="HTH_GNTR"/>
    <property type="match status" value="1"/>
</dbReference>
<keyword evidence="3" id="KW-0804">Transcription</keyword>
<dbReference type="Proteomes" id="UP000007374">
    <property type="component" value="Unassembled WGS sequence"/>
</dbReference>
<dbReference type="GO" id="GO:0003677">
    <property type="term" value="F:DNA binding"/>
    <property type="evidence" value="ECO:0007669"/>
    <property type="project" value="UniProtKB-KW"/>
</dbReference>
<dbReference type="AlphaFoldDB" id="K2NR32"/>
<proteinExistence type="predicted"/>
<gene>
    <name evidence="5" type="ORF">NA8A_14574</name>
</gene>
<reference evidence="5 6" key="1">
    <citation type="journal article" date="2012" name="J. Bacteriol.">
        <title>Genome Sequence of Nitratireductor indicus Type Strain C115.</title>
        <authorList>
            <person name="Lai Q."/>
            <person name="Li G."/>
            <person name="Yu Z."/>
            <person name="Shao Z."/>
        </authorList>
    </citation>
    <scope>NUCLEOTIDE SEQUENCE [LARGE SCALE GENOMIC DNA]</scope>
    <source>
        <strain evidence="5 6">C115</strain>
    </source>
</reference>
<accession>K2NR32</accession>
<dbReference type="GO" id="GO:0045892">
    <property type="term" value="P:negative regulation of DNA-templated transcription"/>
    <property type="evidence" value="ECO:0007669"/>
    <property type="project" value="TreeGrafter"/>
</dbReference>
<dbReference type="PRINTS" id="PR00035">
    <property type="entry name" value="HTHGNTR"/>
</dbReference>
<dbReference type="InterPro" id="IPR050679">
    <property type="entry name" value="Bact_HTH_transcr_reg"/>
</dbReference>
<dbReference type="RefSeq" id="WP_009451092.1">
    <property type="nucleotide sequence ID" value="NZ_AMSI01000009.1"/>
</dbReference>
<dbReference type="SUPFAM" id="SSF46785">
    <property type="entry name" value="Winged helix' DNA-binding domain"/>
    <property type="match status" value="1"/>
</dbReference>
<evidence type="ECO:0000313" key="5">
    <source>
        <dbReference type="EMBL" id="EKF41850.1"/>
    </source>
</evidence>
<dbReference type="STRING" id="721133.SAMN05216176_10930"/>